<dbReference type="RefSeq" id="WP_014554194.1">
    <property type="nucleotide sequence ID" value="NC_017455.1"/>
</dbReference>
<evidence type="ECO:0000313" key="3">
    <source>
        <dbReference type="Proteomes" id="UP000006866"/>
    </source>
</evidence>
<proteinExistence type="predicted"/>
<accession>E3DS30</accession>
<dbReference type="EMBL" id="CP002175">
    <property type="protein sequence ID" value="ADO78178.1"/>
    <property type="molecule type" value="Genomic_DNA"/>
</dbReference>
<sequence>MAEQFKFKFKKFNFFDQDYKKVKKLYEQAFPEYERINLAFLNLRSWQKGFELLAIYRRNKFVGFCYLISQGDLTLVLYLALSKKFQGQGFGSLILAQIKEYKKKQRLILEIEIPKKEADNYQQRQRRKNFYLKNGFEFSGLITQEKTEEFEIMILKGKQVTSQEYLAILKKFFTPLLFKFYSPRVYSKN</sequence>
<dbReference type="PATRIC" id="fig|572479.3.peg.2096"/>
<dbReference type="PROSITE" id="PS51186">
    <property type="entry name" value="GNAT"/>
    <property type="match status" value="1"/>
</dbReference>
<evidence type="ECO:0000313" key="2">
    <source>
        <dbReference type="EMBL" id="ADO78178.1"/>
    </source>
</evidence>
<dbReference type="eggNOG" id="COG0456">
    <property type="taxonomic scope" value="Bacteria"/>
</dbReference>
<dbReference type="InterPro" id="IPR016181">
    <property type="entry name" value="Acyl_CoA_acyltransferase"/>
</dbReference>
<reference evidence="3" key="1">
    <citation type="submission" date="2010-10" db="EMBL/GenBank/DDBJ databases">
        <title>The complete genome of Halanaerobium praevalens DSM 2228.</title>
        <authorList>
            <consortium name="US DOE Joint Genome Institute (JGI-PGF)"/>
            <person name="Lucas S."/>
            <person name="Copeland A."/>
            <person name="Lapidus A."/>
            <person name="Glavina del Rio T."/>
            <person name="Dalin E."/>
            <person name="Tice H."/>
            <person name="Bruce D."/>
            <person name="Goodwin L."/>
            <person name="Pitluck S."/>
            <person name="Kyrpides N."/>
            <person name="Mavromatis K."/>
            <person name="Ivanova N."/>
            <person name="Ovchinnikova G."/>
            <person name="Chertkov O."/>
            <person name="Detter J.C."/>
            <person name="Han C."/>
            <person name="Larimer F."/>
            <person name="Land M."/>
            <person name="Hauser L."/>
            <person name="Markowitz V."/>
            <person name="Cheng J.-F."/>
            <person name="Hugenholtz P."/>
            <person name="Woyke T."/>
            <person name="Wu D."/>
            <person name="Tindall B."/>
            <person name="Pomrenke H.G."/>
            <person name="Brambilla E."/>
            <person name="Klenk H.-P."/>
            <person name="Eisen J.A."/>
        </authorList>
    </citation>
    <scope>NUCLEOTIDE SEQUENCE [LARGE SCALE GENOMIC DNA]</scope>
    <source>
        <strain evidence="3">ATCC 33744 / DSM 2228 / GSL</strain>
    </source>
</reference>
<name>E3DS30_HALPG</name>
<dbReference type="InterPro" id="IPR000182">
    <property type="entry name" value="GNAT_dom"/>
</dbReference>
<protein>
    <submittedName>
        <fullName evidence="2">GCN5-related N-acetyltransferase</fullName>
    </submittedName>
</protein>
<feature type="domain" description="N-acetyltransferase" evidence="1">
    <location>
        <begin position="7"/>
        <end position="161"/>
    </location>
</feature>
<keyword evidence="3" id="KW-1185">Reference proteome</keyword>
<dbReference type="Gene3D" id="3.40.630.30">
    <property type="match status" value="1"/>
</dbReference>
<dbReference type="Pfam" id="PF13508">
    <property type="entry name" value="Acetyltransf_7"/>
    <property type="match status" value="1"/>
</dbReference>
<gene>
    <name evidence="2" type="ordered locus">Hprae_2059</name>
</gene>
<dbReference type="STRING" id="572479.Hprae_2059"/>
<dbReference type="GO" id="GO:0016747">
    <property type="term" value="F:acyltransferase activity, transferring groups other than amino-acyl groups"/>
    <property type="evidence" value="ECO:0007669"/>
    <property type="project" value="InterPro"/>
</dbReference>
<organism evidence="2 3">
    <name type="scientific">Halanaerobium praevalens (strain ATCC 33744 / DSM 2228 / GSL)</name>
    <dbReference type="NCBI Taxonomy" id="572479"/>
    <lineage>
        <taxon>Bacteria</taxon>
        <taxon>Bacillati</taxon>
        <taxon>Bacillota</taxon>
        <taxon>Clostridia</taxon>
        <taxon>Halanaerobiales</taxon>
        <taxon>Halanaerobiaceae</taxon>
        <taxon>Halanaerobium</taxon>
    </lineage>
</organism>
<dbReference type="CDD" id="cd04301">
    <property type="entry name" value="NAT_SF"/>
    <property type="match status" value="1"/>
</dbReference>
<dbReference type="OrthoDB" id="9127144at2"/>
<dbReference type="Proteomes" id="UP000006866">
    <property type="component" value="Chromosome"/>
</dbReference>
<dbReference type="AlphaFoldDB" id="E3DS30"/>
<dbReference type="HOGENOM" id="CLU_105077_0_0_9"/>
<evidence type="ECO:0000259" key="1">
    <source>
        <dbReference type="PROSITE" id="PS51186"/>
    </source>
</evidence>
<reference evidence="2 3" key="2">
    <citation type="journal article" date="2011" name="Stand. Genomic Sci.">
        <title>Complete genome sequence of the extremely halophilic Halanaerobium praevalens type strain (GSL).</title>
        <authorList>
            <person name="Ivanova N."/>
            <person name="Sikorski J."/>
            <person name="Chertkov O."/>
            <person name="Nolan M."/>
            <person name="Lucas S."/>
            <person name="Hammon N."/>
            <person name="Deshpande S."/>
            <person name="Cheng J.F."/>
            <person name="Tapia R."/>
            <person name="Han C."/>
            <person name="Goodwin L."/>
            <person name="Pitluck S."/>
            <person name="Huntemann M."/>
            <person name="Liolios K."/>
            <person name="Pagani I."/>
            <person name="Mavromatis K."/>
            <person name="Ovchinikova G."/>
            <person name="Pati A."/>
            <person name="Chen A."/>
            <person name="Palaniappan K."/>
            <person name="Land M."/>
            <person name="Hauser L."/>
            <person name="Brambilla E.M."/>
            <person name="Kannan K.P."/>
            <person name="Rohde M."/>
            <person name="Tindall B.J."/>
            <person name="Goker M."/>
            <person name="Detter J.C."/>
            <person name="Woyke T."/>
            <person name="Bristow J."/>
            <person name="Eisen J.A."/>
            <person name="Markowitz V."/>
            <person name="Hugenholtz P."/>
            <person name="Kyrpides N.C."/>
            <person name="Klenk H.P."/>
            <person name="Lapidus A."/>
        </authorList>
    </citation>
    <scope>NUCLEOTIDE SEQUENCE [LARGE SCALE GENOMIC DNA]</scope>
    <source>
        <strain evidence="3">ATCC 33744 / DSM 2228 / GSL</strain>
    </source>
</reference>
<dbReference type="KEGG" id="hpk:Hprae_2059"/>
<dbReference type="SUPFAM" id="SSF55729">
    <property type="entry name" value="Acyl-CoA N-acyltransferases (Nat)"/>
    <property type="match status" value="1"/>
</dbReference>